<reference evidence="2 3" key="1">
    <citation type="journal article" date="2021" name="Int. J. Syst. Evol. Microbiol.">
        <title>Reticulibacter mediterranei gen. nov., sp. nov., within the new family Reticulibacteraceae fam. nov., and Ktedonospora formicarum gen. nov., sp. nov., Ktedonobacter robiniae sp. nov., Dictyobacter formicarum sp. nov. and Dictyobacter arantiisoli sp. nov., belonging to the class Ktedonobacteria.</title>
        <authorList>
            <person name="Yabe S."/>
            <person name="Zheng Y."/>
            <person name="Wang C.M."/>
            <person name="Sakai Y."/>
            <person name="Abe K."/>
            <person name="Yokota A."/>
            <person name="Donadio S."/>
            <person name="Cavaletti L."/>
            <person name="Monciardini P."/>
        </authorList>
    </citation>
    <scope>NUCLEOTIDE SEQUENCE [LARGE SCALE GENOMIC DNA]</scope>
    <source>
        <strain evidence="2 3">SOSP1-30</strain>
    </source>
</reference>
<dbReference type="RefSeq" id="WP_201374770.1">
    <property type="nucleotide sequence ID" value="NZ_BNJG01000003.1"/>
</dbReference>
<evidence type="ECO:0000313" key="3">
    <source>
        <dbReference type="Proteomes" id="UP000654345"/>
    </source>
</evidence>
<comment type="caution">
    <text evidence="2">The sequence shown here is derived from an EMBL/GenBank/DDBJ whole genome shotgun (WGS) entry which is preliminary data.</text>
</comment>
<dbReference type="PANTHER" id="PTHR43734:SF1">
    <property type="entry name" value="PHYTOENE DESATURASE"/>
    <property type="match status" value="1"/>
</dbReference>
<dbReference type="Gene3D" id="3.50.50.60">
    <property type="entry name" value="FAD/NAD(P)-binding domain"/>
    <property type="match status" value="1"/>
</dbReference>
<sequence length="430" mass="47158">MQEVSSPSFDAVVVGGGLAGLTAATILARGGCSVLLFEKANQLGGRARTKDHHGFFFNQGIHALYLTGTGEAVLRELDVTYQGKRSERESYEAYAKGSFHRLPIDPVSLRTTTLLQEESRMELGSLLMRLATLRPESLVGMSLQDWLDQQVVHPVVRQFVEAGARLATYTHAPQLLDASFTLDLVGKRPDALRLDGGWQTLVDGLSTQAQAAGARISTRTRVVAVETGQEAHLIHLTDGRTVQARAVVLAIEPARAAELVVNGPQHILRSYAEQTIPLYAACLDLALERLPHPERLTVLHLERPLFYANHAPNVRLAPEGGALLHLIKYLAPDEQSDADANRAEMEAWLDQLQPDWREAVVEQQFLPHMLVSSDLLQARRQGLSGRPEPAVPLYNQLYVAGDWVGMVDHLANASLVSAQTAAHLILKRTC</sequence>
<evidence type="ECO:0000313" key="2">
    <source>
        <dbReference type="EMBL" id="GHO58490.1"/>
    </source>
</evidence>
<protein>
    <submittedName>
        <fullName evidence="2">Dehydrogenase</fullName>
    </submittedName>
</protein>
<dbReference type="InterPro" id="IPR002937">
    <property type="entry name" value="Amino_oxidase"/>
</dbReference>
<feature type="domain" description="Amine oxidase" evidence="1">
    <location>
        <begin position="18"/>
        <end position="424"/>
    </location>
</feature>
<evidence type="ECO:0000259" key="1">
    <source>
        <dbReference type="Pfam" id="PF01593"/>
    </source>
</evidence>
<dbReference type="PANTHER" id="PTHR43734">
    <property type="entry name" value="PHYTOENE DESATURASE"/>
    <property type="match status" value="1"/>
</dbReference>
<dbReference type="Pfam" id="PF01593">
    <property type="entry name" value="Amino_oxidase"/>
    <property type="match status" value="1"/>
</dbReference>
<dbReference type="InterPro" id="IPR036188">
    <property type="entry name" value="FAD/NAD-bd_sf"/>
</dbReference>
<accession>A0ABQ3V1G9</accession>
<keyword evidence="3" id="KW-1185">Reference proteome</keyword>
<dbReference type="EMBL" id="BNJG01000003">
    <property type="protein sequence ID" value="GHO58490.1"/>
    <property type="molecule type" value="Genomic_DNA"/>
</dbReference>
<name>A0ABQ3V1G9_9CHLR</name>
<dbReference type="SUPFAM" id="SSF51905">
    <property type="entry name" value="FAD/NAD(P)-binding domain"/>
    <property type="match status" value="1"/>
</dbReference>
<gene>
    <name evidence="2" type="ORF">KSB_69650</name>
</gene>
<dbReference type="Gene3D" id="3.90.660.50">
    <property type="match status" value="1"/>
</dbReference>
<dbReference type="Proteomes" id="UP000654345">
    <property type="component" value="Unassembled WGS sequence"/>
</dbReference>
<organism evidence="2 3">
    <name type="scientific">Ktedonobacter robiniae</name>
    <dbReference type="NCBI Taxonomy" id="2778365"/>
    <lineage>
        <taxon>Bacteria</taxon>
        <taxon>Bacillati</taxon>
        <taxon>Chloroflexota</taxon>
        <taxon>Ktedonobacteria</taxon>
        <taxon>Ktedonobacterales</taxon>
        <taxon>Ktedonobacteraceae</taxon>
        <taxon>Ktedonobacter</taxon>
    </lineage>
</organism>
<proteinExistence type="predicted"/>